<sequence>MTGPMIDPRYVAARRVLLNALDALAKHRPAVILAGAQAIYVRTGAADLDVSVAPHTLDADLALDSRILGSDPRLEQAMQEAGFHLANEPGTWIMQTTANGEPVHVPVDLLVPAVLAGRGRRAAELPDHGPKAARRTPGLEAALADHDDTLISSLEPEVDARTAVVPVAGAAALFVAKAHKLHERLDDMRAGRTHRLKPKDASDVFRLMQAEPADRVGQRLREIASDEMAGESVRAGVQHLQTLFGRESSPGVNLAAQALAGAIPEQRVRTLSRAYMAALTASYQAG</sequence>
<reference evidence="1 2" key="1">
    <citation type="submission" date="2021-01" db="EMBL/GenBank/DDBJ databases">
        <title>Whole genome shotgun sequence of Plantactinospora endophytica NBRC 110450.</title>
        <authorList>
            <person name="Komaki H."/>
            <person name="Tamura T."/>
        </authorList>
    </citation>
    <scope>NUCLEOTIDE SEQUENCE [LARGE SCALE GENOMIC DNA]</scope>
    <source>
        <strain evidence="1 2">NBRC 110450</strain>
    </source>
</reference>
<dbReference type="EMBL" id="BONW01000059">
    <property type="protein sequence ID" value="GIG93311.1"/>
    <property type="molecule type" value="Genomic_DNA"/>
</dbReference>
<evidence type="ECO:0000313" key="1">
    <source>
        <dbReference type="EMBL" id="GIG93311.1"/>
    </source>
</evidence>
<gene>
    <name evidence="1" type="ORF">Pen02_82470</name>
</gene>
<proteinExistence type="predicted"/>
<organism evidence="1 2">
    <name type="scientific">Plantactinospora endophytica</name>
    <dbReference type="NCBI Taxonomy" id="673535"/>
    <lineage>
        <taxon>Bacteria</taxon>
        <taxon>Bacillati</taxon>
        <taxon>Actinomycetota</taxon>
        <taxon>Actinomycetes</taxon>
        <taxon>Micromonosporales</taxon>
        <taxon>Micromonosporaceae</taxon>
        <taxon>Plantactinospora</taxon>
    </lineage>
</organism>
<evidence type="ECO:0008006" key="3">
    <source>
        <dbReference type="Google" id="ProtNLM"/>
    </source>
</evidence>
<evidence type="ECO:0000313" key="2">
    <source>
        <dbReference type="Proteomes" id="UP000646749"/>
    </source>
</evidence>
<comment type="caution">
    <text evidence="1">The sequence shown here is derived from an EMBL/GenBank/DDBJ whole genome shotgun (WGS) entry which is preliminary data.</text>
</comment>
<accession>A0ABQ4EF19</accession>
<name>A0ABQ4EF19_9ACTN</name>
<protein>
    <recommendedName>
        <fullName evidence="3">Nucleotidyltransferase</fullName>
    </recommendedName>
</protein>
<dbReference type="Proteomes" id="UP000646749">
    <property type="component" value="Unassembled WGS sequence"/>
</dbReference>
<keyword evidence="2" id="KW-1185">Reference proteome</keyword>
<dbReference type="RefSeq" id="WP_203871584.1">
    <property type="nucleotide sequence ID" value="NZ_BONW01000059.1"/>
</dbReference>